<keyword evidence="2" id="KW-1185">Reference proteome</keyword>
<dbReference type="KEGG" id="tce:A3L02_06195"/>
<evidence type="ECO:0000313" key="1">
    <source>
        <dbReference type="EMBL" id="ASI99182.1"/>
    </source>
</evidence>
<dbReference type="GeneID" id="33324332"/>
<gene>
    <name evidence="1" type="ORF">A3L02_06195</name>
</gene>
<dbReference type="InterPro" id="IPR012347">
    <property type="entry name" value="Ferritin-like"/>
</dbReference>
<organism evidence="1 2">
    <name type="scientific">Thermococcus celer Vu 13 = JCM 8558</name>
    <dbReference type="NCBI Taxonomy" id="1293037"/>
    <lineage>
        <taxon>Archaea</taxon>
        <taxon>Methanobacteriati</taxon>
        <taxon>Methanobacteriota</taxon>
        <taxon>Thermococci</taxon>
        <taxon>Thermococcales</taxon>
        <taxon>Thermococcaceae</taxon>
        <taxon>Thermococcus</taxon>
    </lineage>
</organism>
<evidence type="ECO:0000313" key="2">
    <source>
        <dbReference type="Proteomes" id="UP000197156"/>
    </source>
</evidence>
<protein>
    <recommendedName>
        <fullName evidence="3">Rubrerythrin</fullName>
    </recommendedName>
</protein>
<dbReference type="EMBL" id="CP014854">
    <property type="protein sequence ID" value="ASI99182.1"/>
    <property type="molecule type" value="Genomic_DNA"/>
</dbReference>
<accession>A0A218P2N6</accession>
<proteinExistence type="predicted"/>
<dbReference type="OrthoDB" id="86102at2157"/>
<reference evidence="1 2" key="1">
    <citation type="submission" date="2016-03" db="EMBL/GenBank/DDBJ databases">
        <title>Complete genome sequence of Thermococcus celer.</title>
        <authorList>
            <person name="Oger P.M."/>
        </authorList>
    </citation>
    <scope>NUCLEOTIDE SEQUENCE [LARGE SCALE GENOMIC DNA]</scope>
    <source>
        <strain evidence="1 2">Vu 13</strain>
    </source>
</reference>
<dbReference type="SUPFAM" id="SSF47240">
    <property type="entry name" value="Ferritin-like"/>
    <property type="match status" value="1"/>
</dbReference>
<dbReference type="InterPro" id="IPR009078">
    <property type="entry name" value="Ferritin-like_SF"/>
</dbReference>
<sequence length="191" mass="22568">MPAPLEAFMNDDAFEEIKAVLSDVSRRPFPEVLSYLIRSEEYSVGIYILLENTLPRSYWGVKFRDFVEKKLREGEKLWRVVRKLYPNLESEGETREWSRTFLNRRFELKTVGDYLAVLEVVMELEKLGERVYSYLAGRLSGEEKHLMMDLAKLSRDNYEALKREYDRVRSIKSDTLFKDFARELKGDEDGS</sequence>
<dbReference type="Gene3D" id="1.20.1260.10">
    <property type="match status" value="1"/>
</dbReference>
<evidence type="ECO:0008006" key="3">
    <source>
        <dbReference type="Google" id="ProtNLM"/>
    </source>
</evidence>
<dbReference type="AlphaFoldDB" id="A0A218P2N6"/>
<dbReference type="RefSeq" id="WP_088863123.1">
    <property type="nucleotide sequence ID" value="NZ_CP014854.1"/>
</dbReference>
<name>A0A218P2N6_THECE</name>
<dbReference type="Proteomes" id="UP000197156">
    <property type="component" value="Chromosome"/>
</dbReference>